<evidence type="ECO:0000259" key="2">
    <source>
        <dbReference type="PROSITE" id="PS50217"/>
    </source>
</evidence>
<dbReference type="InterPro" id="IPR004827">
    <property type="entry name" value="bZIP"/>
</dbReference>
<dbReference type="AlphaFoldDB" id="A0AAD5TXF7"/>
<evidence type="ECO:0000313" key="4">
    <source>
        <dbReference type="Proteomes" id="UP001211065"/>
    </source>
</evidence>
<proteinExistence type="predicted"/>
<dbReference type="InterPro" id="IPR046347">
    <property type="entry name" value="bZIP_sf"/>
</dbReference>
<dbReference type="EMBL" id="JADGJW010000670">
    <property type="protein sequence ID" value="KAJ3213856.1"/>
    <property type="molecule type" value="Genomic_DNA"/>
</dbReference>
<dbReference type="Pfam" id="PF00170">
    <property type="entry name" value="bZIP_1"/>
    <property type="match status" value="1"/>
</dbReference>
<protein>
    <recommendedName>
        <fullName evidence="2">BZIP domain-containing protein</fullName>
    </recommendedName>
</protein>
<feature type="coiled-coil region" evidence="1">
    <location>
        <begin position="94"/>
        <end position="157"/>
    </location>
</feature>
<name>A0AAD5TXF7_9FUNG</name>
<keyword evidence="4" id="KW-1185">Reference proteome</keyword>
<feature type="domain" description="BZIP" evidence="2">
    <location>
        <begin position="105"/>
        <end position="155"/>
    </location>
</feature>
<dbReference type="Gene3D" id="3.30.160.60">
    <property type="entry name" value="Classic Zinc Finger"/>
    <property type="match status" value="1"/>
</dbReference>
<gene>
    <name evidence="3" type="ORF">HK099_007161</name>
</gene>
<evidence type="ECO:0000313" key="3">
    <source>
        <dbReference type="EMBL" id="KAJ3213856.1"/>
    </source>
</evidence>
<sequence length="186" mass="21622">MVQNSEILQPEANLKEKILSIDANIPQAREISSPPMSTESLTILHNYDNHEQKSYCFDLPLSPPTLENNNKLSEKIKVEDEKSTVKTPLSSKIEEFTEKKLQDYELNMKLKRQKNTEAARRCRKKKVEELNKLKIAVEELELKNIEMSKTLNDLKIKKLNWLNTISFLTQKVYKLENEISESNSSK</sequence>
<dbReference type="GO" id="GO:0003700">
    <property type="term" value="F:DNA-binding transcription factor activity"/>
    <property type="evidence" value="ECO:0007669"/>
    <property type="project" value="InterPro"/>
</dbReference>
<dbReference type="SUPFAM" id="SSF57959">
    <property type="entry name" value="Leucine zipper domain"/>
    <property type="match status" value="1"/>
</dbReference>
<dbReference type="PROSITE" id="PS00036">
    <property type="entry name" value="BZIP_BASIC"/>
    <property type="match status" value="1"/>
</dbReference>
<accession>A0AAD5TXF7</accession>
<evidence type="ECO:0000256" key="1">
    <source>
        <dbReference type="SAM" id="Coils"/>
    </source>
</evidence>
<organism evidence="3 4">
    <name type="scientific">Clydaea vesicula</name>
    <dbReference type="NCBI Taxonomy" id="447962"/>
    <lineage>
        <taxon>Eukaryota</taxon>
        <taxon>Fungi</taxon>
        <taxon>Fungi incertae sedis</taxon>
        <taxon>Chytridiomycota</taxon>
        <taxon>Chytridiomycota incertae sedis</taxon>
        <taxon>Chytridiomycetes</taxon>
        <taxon>Lobulomycetales</taxon>
        <taxon>Lobulomycetaceae</taxon>
        <taxon>Clydaea</taxon>
    </lineage>
</organism>
<dbReference type="Proteomes" id="UP001211065">
    <property type="component" value="Unassembled WGS sequence"/>
</dbReference>
<comment type="caution">
    <text evidence="3">The sequence shown here is derived from an EMBL/GenBank/DDBJ whole genome shotgun (WGS) entry which is preliminary data.</text>
</comment>
<reference evidence="3" key="1">
    <citation type="submission" date="2020-05" db="EMBL/GenBank/DDBJ databases">
        <title>Phylogenomic resolution of chytrid fungi.</title>
        <authorList>
            <person name="Stajich J.E."/>
            <person name="Amses K."/>
            <person name="Simmons R."/>
            <person name="Seto K."/>
            <person name="Myers J."/>
            <person name="Bonds A."/>
            <person name="Quandt C.A."/>
            <person name="Barry K."/>
            <person name="Liu P."/>
            <person name="Grigoriev I."/>
            <person name="Longcore J.E."/>
            <person name="James T.Y."/>
        </authorList>
    </citation>
    <scope>NUCLEOTIDE SEQUENCE</scope>
    <source>
        <strain evidence="3">JEL0476</strain>
    </source>
</reference>
<keyword evidence="1" id="KW-0175">Coiled coil</keyword>
<dbReference type="PROSITE" id="PS50217">
    <property type="entry name" value="BZIP"/>
    <property type="match status" value="1"/>
</dbReference>